<dbReference type="RefSeq" id="WP_000368718.1">
    <property type="nucleotide sequence ID" value="NC_006274.1"/>
</dbReference>
<dbReference type="AlphaFoldDB" id="Q633D5"/>
<dbReference type="SUPFAM" id="SSF160631">
    <property type="entry name" value="SMI1/KNR4-like"/>
    <property type="match status" value="1"/>
</dbReference>
<dbReference type="EMBL" id="CP000001">
    <property type="protein sequence ID" value="AAU15867.1"/>
    <property type="molecule type" value="Genomic_DNA"/>
</dbReference>
<dbReference type="PATRIC" id="fig|288681.22.peg.966"/>
<gene>
    <name evidence="2" type="ordered locus">BCE33L4404</name>
</gene>
<dbReference type="Proteomes" id="UP000002612">
    <property type="component" value="Chromosome"/>
</dbReference>
<dbReference type="Gene3D" id="3.40.1580.10">
    <property type="entry name" value="SMI1/KNR4-like"/>
    <property type="match status" value="1"/>
</dbReference>
<accession>Q633D5</accession>
<reference evidence="3" key="1">
    <citation type="journal article" date="2006" name="J. Bacteriol.">
        <title>Pathogenomic sequence analysis of Bacillus cereus and Bacillus thuringiensis isolates closely related to Bacillus anthracis.</title>
        <authorList>
            <person name="Han C.S."/>
            <person name="Xie G."/>
            <person name="Challacombe J.F."/>
            <person name="Altherr M.R."/>
            <person name="Bhotika S.S."/>
            <person name="Brown N."/>
            <person name="Bruce D."/>
            <person name="Campbell C.S."/>
            <person name="Campbell M.L."/>
            <person name="Chen J."/>
            <person name="Chertkov O."/>
            <person name="Cleland C."/>
            <person name="Dimitrijevic M."/>
            <person name="Doggett N.A."/>
            <person name="Fawcett J.J."/>
            <person name="Glavina T."/>
            <person name="Goodwin L.A."/>
            <person name="Green L.D."/>
            <person name="Hill K.K."/>
            <person name="Hitchcock P."/>
            <person name="Jackson P.J."/>
            <person name="Keim P."/>
            <person name="Kewalramani A.R."/>
            <person name="Longmire J."/>
            <person name="Lucas S."/>
            <person name="Malfatti S."/>
            <person name="McMurry K."/>
            <person name="Meincke L.J."/>
            <person name="Misra M."/>
            <person name="Moseman B.L."/>
            <person name="Mundt M."/>
            <person name="Munk A.C."/>
            <person name="Okinaka R.T."/>
            <person name="Parson-Quintana B."/>
            <person name="Reilly L.P."/>
            <person name="Richardson P."/>
            <person name="Robinson D.L."/>
            <person name="Rubin E."/>
            <person name="Saunders E."/>
            <person name="Tapia R."/>
            <person name="Tesmer J.G."/>
            <person name="Thayer N."/>
            <person name="Thompson L.S."/>
            <person name="Tice H."/>
            <person name="Ticknor L.O."/>
            <person name="Wills P.L."/>
            <person name="Brettin T.S."/>
            <person name="Gilna P."/>
        </authorList>
    </citation>
    <scope>NUCLEOTIDE SEQUENCE [LARGE SCALE GENOMIC DNA]</scope>
    <source>
        <strain evidence="3">ZK / E33L</strain>
    </source>
</reference>
<dbReference type="InterPro" id="IPR018958">
    <property type="entry name" value="Knr4/Smi1-like_dom"/>
</dbReference>
<dbReference type="SMART" id="SM00860">
    <property type="entry name" value="SMI1_KNR4"/>
    <property type="match status" value="1"/>
</dbReference>
<protein>
    <recommendedName>
        <fullName evidence="1">Knr4/Smi1-like domain-containing protein</fullName>
    </recommendedName>
</protein>
<dbReference type="Pfam" id="PF09346">
    <property type="entry name" value="SMI1_KNR4"/>
    <property type="match status" value="1"/>
</dbReference>
<evidence type="ECO:0000313" key="3">
    <source>
        <dbReference type="Proteomes" id="UP000002612"/>
    </source>
</evidence>
<evidence type="ECO:0000313" key="2">
    <source>
        <dbReference type="EMBL" id="AAU15867.1"/>
    </source>
</evidence>
<dbReference type="KEGG" id="bcz:BCE33L4404"/>
<dbReference type="InterPro" id="IPR037883">
    <property type="entry name" value="Knr4/Smi1-like_sf"/>
</dbReference>
<sequence>MDNIFHKYIEDMDLEQPTSLENITVIESQLNISFPTDYISFMLESNGAEGAIGENGYLQLWSIDVLIQHNEGYEVKEFAPGVTLFGSDGGNVAYGFFEKGGETQIIEIPLMGMDLDEMAVISNTFVDFLDCLYNEE</sequence>
<organism evidence="2 3">
    <name type="scientific">Bacillus cereus (strain ZK / E33L)</name>
    <dbReference type="NCBI Taxonomy" id="288681"/>
    <lineage>
        <taxon>Bacteria</taxon>
        <taxon>Bacillati</taxon>
        <taxon>Bacillota</taxon>
        <taxon>Bacilli</taxon>
        <taxon>Bacillales</taxon>
        <taxon>Bacillaceae</taxon>
        <taxon>Bacillus</taxon>
        <taxon>Bacillus cereus group</taxon>
    </lineage>
</organism>
<name>Q633D5_BACCZ</name>
<feature type="domain" description="Knr4/Smi1-like" evidence="1">
    <location>
        <begin position="17"/>
        <end position="131"/>
    </location>
</feature>
<evidence type="ECO:0000259" key="1">
    <source>
        <dbReference type="SMART" id="SM00860"/>
    </source>
</evidence>
<proteinExistence type="predicted"/>